<dbReference type="AlphaFoldDB" id="A0A846YK13"/>
<dbReference type="PANTHER" id="PTHR43720:SF2">
    <property type="entry name" value="2-AMINOMUCONIC SEMIALDEHYDE DEHYDROGENASE"/>
    <property type="match status" value="1"/>
</dbReference>
<organism evidence="7 8">
    <name type="scientific">Nocardia flavorosea</name>
    <dbReference type="NCBI Taxonomy" id="53429"/>
    <lineage>
        <taxon>Bacteria</taxon>
        <taxon>Bacillati</taxon>
        <taxon>Actinomycetota</taxon>
        <taxon>Actinomycetes</taxon>
        <taxon>Mycobacteriales</taxon>
        <taxon>Nocardiaceae</taxon>
        <taxon>Nocardia</taxon>
    </lineage>
</organism>
<evidence type="ECO:0000259" key="6">
    <source>
        <dbReference type="Pfam" id="PF00171"/>
    </source>
</evidence>
<feature type="active site" evidence="4">
    <location>
        <position position="256"/>
    </location>
</feature>
<dbReference type="GO" id="GO:0016620">
    <property type="term" value="F:oxidoreductase activity, acting on the aldehyde or oxo group of donors, NAD or NADP as acceptor"/>
    <property type="evidence" value="ECO:0007669"/>
    <property type="project" value="InterPro"/>
</dbReference>
<keyword evidence="3" id="KW-0520">NAD</keyword>
<dbReference type="FunFam" id="3.40.605.10:FF:000007">
    <property type="entry name" value="NAD/NADP-dependent betaine aldehyde dehydrogenase"/>
    <property type="match status" value="1"/>
</dbReference>
<dbReference type="InterPro" id="IPR029510">
    <property type="entry name" value="Ald_DH_CS_GLU"/>
</dbReference>
<sequence length="483" mass="52019">MMNFAHIDGIVVSTDHWIDGERVSSARRFDDHSPIDGGLLARVSRGGAAEADLALSAATKAFPEWRDTPIERRAAILRRMHDLIVERAEDFAQVETADQGGLLSYYTGERGIRRSASNFSAFADMLLERTDPAFTGDGYRSRVSITGTGPVVLVNPWNGPLLLESWKVAPALAAGNTVVLKPSEWTPLTASMLADISAAAGLPPGVLNVVQGLGEEVGALLVADPRVRRISFTGSVPTARAIATAAAHNLTPCSFELGGKSPFVVFADADLDAAVRTARRQFSNAGQVCLIGSRLLLAEEIYGEFLDRFTAAMDGFTVGDPRDTDTDMGPLIHHEQFQRVDGFVQRALSDGARAVFGGGPLRDDGSLYYRPTLLVDMEPGAEIVTEEVFGPVLTAQPFASEEEAIAMANGTRYGLTATLFTDDEVRAQRVAERLNAGTVWVNCFWIRDLRAPFGGTGESGVGREGGEWSFDFYSEVKNTVTGE</sequence>
<dbReference type="PROSITE" id="PS00687">
    <property type="entry name" value="ALDEHYDE_DEHYDR_GLU"/>
    <property type="match status" value="1"/>
</dbReference>
<comment type="similarity">
    <text evidence="1 5">Belongs to the aldehyde dehydrogenase family.</text>
</comment>
<dbReference type="PANTHER" id="PTHR43720">
    <property type="entry name" value="2-AMINOMUCONIC SEMIALDEHYDE DEHYDROGENASE"/>
    <property type="match status" value="1"/>
</dbReference>
<comment type="caution">
    <text evidence="7">The sequence shown here is derived from an EMBL/GenBank/DDBJ whole genome shotgun (WGS) entry which is preliminary data.</text>
</comment>
<keyword evidence="8" id="KW-1185">Reference proteome</keyword>
<dbReference type="Gene3D" id="3.40.605.10">
    <property type="entry name" value="Aldehyde Dehydrogenase, Chain A, domain 1"/>
    <property type="match status" value="1"/>
</dbReference>
<dbReference type="InterPro" id="IPR016161">
    <property type="entry name" value="Ald_DH/histidinol_DH"/>
</dbReference>
<gene>
    <name evidence="7" type="ORF">HGA15_25585</name>
</gene>
<dbReference type="EMBL" id="JAAXOT010000015">
    <property type="protein sequence ID" value="NKY59467.1"/>
    <property type="molecule type" value="Genomic_DNA"/>
</dbReference>
<dbReference type="Proteomes" id="UP000570678">
    <property type="component" value="Unassembled WGS sequence"/>
</dbReference>
<keyword evidence="2 5" id="KW-0560">Oxidoreductase</keyword>
<feature type="domain" description="Aldehyde dehydrogenase" evidence="6">
    <location>
        <begin position="26"/>
        <end position="478"/>
    </location>
</feature>
<dbReference type="InterPro" id="IPR016163">
    <property type="entry name" value="Ald_DH_C"/>
</dbReference>
<dbReference type="RefSeq" id="WP_062978932.1">
    <property type="nucleotide sequence ID" value="NZ_JAAXOT010000015.1"/>
</dbReference>
<accession>A0A846YK13</accession>
<evidence type="ECO:0000256" key="4">
    <source>
        <dbReference type="PROSITE-ProRule" id="PRU10007"/>
    </source>
</evidence>
<dbReference type="Gene3D" id="3.40.309.10">
    <property type="entry name" value="Aldehyde Dehydrogenase, Chain A, domain 2"/>
    <property type="match status" value="1"/>
</dbReference>
<dbReference type="CDD" id="cd07093">
    <property type="entry name" value="ALDH_F8_HMSADH"/>
    <property type="match status" value="1"/>
</dbReference>
<dbReference type="FunFam" id="3.40.309.10:FF:000012">
    <property type="entry name" value="Betaine aldehyde dehydrogenase"/>
    <property type="match status" value="1"/>
</dbReference>
<dbReference type="Pfam" id="PF00171">
    <property type="entry name" value="Aldedh"/>
    <property type="match status" value="1"/>
</dbReference>
<dbReference type="SUPFAM" id="SSF53720">
    <property type="entry name" value="ALDH-like"/>
    <property type="match status" value="1"/>
</dbReference>
<dbReference type="InterPro" id="IPR015590">
    <property type="entry name" value="Aldehyde_DH_dom"/>
</dbReference>
<dbReference type="InterPro" id="IPR016162">
    <property type="entry name" value="Ald_DH_N"/>
</dbReference>
<evidence type="ECO:0000313" key="8">
    <source>
        <dbReference type="Proteomes" id="UP000570678"/>
    </source>
</evidence>
<reference evidence="7 8" key="1">
    <citation type="submission" date="2020-04" db="EMBL/GenBank/DDBJ databases">
        <title>MicrobeNet Type strains.</title>
        <authorList>
            <person name="Nicholson A.C."/>
        </authorList>
    </citation>
    <scope>NUCLEOTIDE SEQUENCE [LARGE SCALE GENOMIC DNA]</scope>
    <source>
        <strain evidence="7 8">JCM 3332</strain>
    </source>
</reference>
<evidence type="ECO:0000313" key="7">
    <source>
        <dbReference type="EMBL" id="NKY59467.1"/>
    </source>
</evidence>
<protein>
    <submittedName>
        <fullName evidence="7">Aldehyde dehydrogenase</fullName>
    </submittedName>
</protein>
<evidence type="ECO:0000256" key="1">
    <source>
        <dbReference type="ARBA" id="ARBA00009986"/>
    </source>
</evidence>
<proteinExistence type="inferred from homology"/>
<evidence type="ECO:0000256" key="3">
    <source>
        <dbReference type="ARBA" id="ARBA00023027"/>
    </source>
</evidence>
<evidence type="ECO:0000256" key="5">
    <source>
        <dbReference type="RuleBase" id="RU003345"/>
    </source>
</evidence>
<evidence type="ECO:0000256" key="2">
    <source>
        <dbReference type="ARBA" id="ARBA00023002"/>
    </source>
</evidence>
<name>A0A846YK13_9NOCA</name>